<evidence type="ECO:0000313" key="5">
    <source>
        <dbReference type="Proteomes" id="UP001551695"/>
    </source>
</evidence>
<feature type="compositionally biased region" description="Low complexity" evidence="2">
    <location>
        <begin position="272"/>
        <end position="328"/>
    </location>
</feature>
<evidence type="ECO:0000256" key="1">
    <source>
        <dbReference type="ARBA" id="ARBA00010652"/>
    </source>
</evidence>
<dbReference type="Pfam" id="PF00823">
    <property type="entry name" value="PPE"/>
    <property type="match status" value="1"/>
</dbReference>
<proteinExistence type="inferred from homology"/>
<feature type="region of interest" description="Disordered" evidence="2">
    <location>
        <begin position="372"/>
        <end position="400"/>
    </location>
</feature>
<dbReference type="InterPro" id="IPR038332">
    <property type="entry name" value="PPE_sf"/>
</dbReference>
<comment type="caution">
    <text evidence="4">The sequence shown here is derived from an EMBL/GenBank/DDBJ whole genome shotgun (WGS) entry which is preliminary data.</text>
</comment>
<feature type="region of interest" description="Disordered" evidence="2">
    <location>
        <begin position="412"/>
        <end position="438"/>
    </location>
</feature>
<dbReference type="EMBL" id="JBFAKC010000006">
    <property type="protein sequence ID" value="MEV0709050.1"/>
    <property type="molecule type" value="Genomic_DNA"/>
</dbReference>
<feature type="compositionally biased region" description="Basic and acidic residues" evidence="2">
    <location>
        <begin position="333"/>
        <end position="346"/>
    </location>
</feature>
<evidence type="ECO:0000313" key="4">
    <source>
        <dbReference type="EMBL" id="MEV0709050.1"/>
    </source>
</evidence>
<evidence type="ECO:0000256" key="2">
    <source>
        <dbReference type="SAM" id="MobiDB-lite"/>
    </source>
</evidence>
<dbReference type="InterPro" id="IPR000030">
    <property type="entry name" value="PPE_dom"/>
</dbReference>
<feature type="region of interest" description="Disordered" evidence="2">
    <location>
        <begin position="267"/>
        <end position="354"/>
    </location>
</feature>
<dbReference type="Proteomes" id="UP001551695">
    <property type="component" value="Unassembled WGS sequence"/>
</dbReference>
<sequence length="438" mass="44722">MRELPTNAERGEHTRHDPEYAPNVEIFDNLTHRQIHAGVQLLDPAALSAGQQAWQGSATGVADAVSRAHTEIRALIADGWRGGAAQTAADAVRSFEQHGQQLADVMSVVAQRLGHAGDAAETLRGAVGAPTADAPDLSAALLDPSQATANSATQKAAEHERGDVVRAMDSVYTNAFIRSGTDVPAFPDATPSDSQRVPVTATAAVTPTTPAQPASVFVHQPVSDVEVAGPATAVPEETSSRAEPVAAQATTAQAVTVPASPVLTSAPHAVDAPSVPASTQTAATTAQQAAPAVPTLAPDRVTTPGSGVPTAPAAAAPVVAPTVPGTGAQSNTEDDRKRDERRRDTGGDAVNGMGAGAIGGLMGGALATSADNARSGSGIGSPQVNRTARPEEDEDDDLEWIDDDDDLTFLEPADEPDELIGALDPTTPPVVGDWTELE</sequence>
<reference evidence="4 5" key="1">
    <citation type="submission" date="2024-06" db="EMBL/GenBank/DDBJ databases">
        <title>The Natural Products Discovery Center: Release of the First 8490 Sequenced Strains for Exploring Actinobacteria Biosynthetic Diversity.</title>
        <authorList>
            <person name="Kalkreuter E."/>
            <person name="Kautsar S.A."/>
            <person name="Yang D."/>
            <person name="Bader C.D."/>
            <person name="Teijaro C.N."/>
            <person name="Fluegel L."/>
            <person name="Davis C.M."/>
            <person name="Simpson J.R."/>
            <person name="Lauterbach L."/>
            <person name="Steele A.D."/>
            <person name="Gui C."/>
            <person name="Meng S."/>
            <person name="Li G."/>
            <person name="Viehrig K."/>
            <person name="Ye F."/>
            <person name="Su P."/>
            <person name="Kiefer A.F."/>
            <person name="Nichols A."/>
            <person name="Cepeda A.J."/>
            <person name="Yan W."/>
            <person name="Fan B."/>
            <person name="Jiang Y."/>
            <person name="Adhikari A."/>
            <person name="Zheng C.-J."/>
            <person name="Schuster L."/>
            <person name="Cowan T.M."/>
            <person name="Smanski M.J."/>
            <person name="Chevrette M.G."/>
            <person name="De Carvalho L.P.S."/>
            <person name="Shen B."/>
        </authorList>
    </citation>
    <scope>NUCLEOTIDE SEQUENCE [LARGE SCALE GENOMIC DNA]</scope>
    <source>
        <strain evidence="4 5">NPDC050403</strain>
    </source>
</reference>
<dbReference type="Gene3D" id="1.20.1260.20">
    <property type="entry name" value="PPE superfamily"/>
    <property type="match status" value="1"/>
</dbReference>
<accession>A0ABV3FUG5</accession>
<gene>
    <name evidence="4" type="ORF">AB0I48_15935</name>
</gene>
<organism evidence="4 5">
    <name type="scientific">Nocardia aurea</name>
    <dbReference type="NCBI Taxonomy" id="2144174"/>
    <lineage>
        <taxon>Bacteria</taxon>
        <taxon>Bacillati</taxon>
        <taxon>Actinomycetota</taxon>
        <taxon>Actinomycetes</taxon>
        <taxon>Mycobacteriales</taxon>
        <taxon>Nocardiaceae</taxon>
        <taxon>Nocardia</taxon>
    </lineage>
</organism>
<protein>
    <recommendedName>
        <fullName evidence="3">PPE domain-containing protein</fullName>
    </recommendedName>
</protein>
<keyword evidence="5" id="KW-1185">Reference proteome</keyword>
<name>A0ABV3FUG5_9NOCA</name>
<evidence type="ECO:0000259" key="3">
    <source>
        <dbReference type="Pfam" id="PF00823"/>
    </source>
</evidence>
<feature type="compositionally biased region" description="Polar residues" evidence="2">
    <location>
        <begin position="372"/>
        <end position="386"/>
    </location>
</feature>
<feature type="compositionally biased region" description="Acidic residues" evidence="2">
    <location>
        <begin position="391"/>
        <end position="400"/>
    </location>
</feature>
<comment type="similarity">
    <text evidence="1">Belongs to the mycobacterial PPE family.</text>
</comment>
<feature type="domain" description="PPE" evidence="3">
    <location>
        <begin position="43"/>
        <end position="189"/>
    </location>
</feature>
<dbReference type="RefSeq" id="WP_357784297.1">
    <property type="nucleotide sequence ID" value="NZ_JBFAKC010000006.1"/>
</dbReference>